<organism evidence="6 7">
    <name type="scientific">Deinococcus cellulosilyticus (strain DSM 18568 / NBRC 106333 / KACC 11606 / 5516J-15)</name>
    <dbReference type="NCBI Taxonomy" id="1223518"/>
    <lineage>
        <taxon>Bacteria</taxon>
        <taxon>Thermotogati</taxon>
        <taxon>Deinococcota</taxon>
        <taxon>Deinococci</taxon>
        <taxon>Deinococcales</taxon>
        <taxon>Deinococcaceae</taxon>
        <taxon>Deinococcus</taxon>
    </lineage>
</organism>
<accession>A0A511MWC7</accession>
<feature type="domain" description="Translocation and assembly module TamB C-terminal" evidence="5">
    <location>
        <begin position="3206"/>
        <end position="3592"/>
    </location>
</feature>
<name>A0A511MWC7_DEIC1</name>
<dbReference type="OrthoDB" id="50957at2"/>
<dbReference type="Proteomes" id="UP000321306">
    <property type="component" value="Unassembled WGS sequence"/>
</dbReference>
<evidence type="ECO:0000256" key="1">
    <source>
        <dbReference type="ARBA" id="ARBA00004167"/>
    </source>
</evidence>
<dbReference type="Pfam" id="PF04357">
    <property type="entry name" value="TamB"/>
    <property type="match status" value="1"/>
</dbReference>
<evidence type="ECO:0000313" key="6">
    <source>
        <dbReference type="EMBL" id="GEM44882.1"/>
    </source>
</evidence>
<protein>
    <recommendedName>
        <fullName evidence="5">Translocation and assembly module TamB C-terminal domain-containing protein</fullName>
    </recommendedName>
</protein>
<dbReference type="EMBL" id="BJXB01000002">
    <property type="protein sequence ID" value="GEM44882.1"/>
    <property type="molecule type" value="Genomic_DNA"/>
</dbReference>
<keyword evidence="3" id="KW-1133">Transmembrane helix</keyword>
<comment type="subcellular location">
    <subcellularLocation>
        <location evidence="1">Membrane</location>
        <topology evidence="1">Single-pass membrane protein</topology>
    </subcellularLocation>
</comment>
<keyword evidence="7" id="KW-1185">Reference proteome</keyword>
<evidence type="ECO:0000256" key="4">
    <source>
        <dbReference type="ARBA" id="ARBA00023136"/>
    </source>
</evidence>
<evidence type="ECO:0000256" key="2">
    <source>
        <dbReference type="ARBA" id="ARBA00022692"/>
    </source>
</evidence>
<keyword evidence="2" id="KW-0812">Transmembrane</keyword>
<sequence length="3623" mass="387801">MWRRILGWGTLGLVLLLVILLGLLVSPVGLRLVLNFVQNSGTHIEAQGIRGWLWDFTLQDVRYSQPGVKAQAQEARIQLGLSEIFAKTIHIRAALKKAHIDLDPSKLEGGGEGTWQTQLDALQVEQTTLSLNGTPINVPDAELSLTNQSPRTLQSQIKTRYGKLNAVASFDPGLSNFKVDFKGDASILKHYYPGIQSGLLEGTYSITPDNLQGDVQLSEGRVHVPEFKQVDATGIHGTLHHEGDLITADLSGQALGGPVRARAAVDLKKERWDVVADGTPQLKSLDFGGLGGQGKLHIETGGWEKVTVKARYAGSVTLQDLQVPDAEVSYRLTEKLQSFVDATGQASGYGQSALLKASLQNLGKFWTGDATLQGENITAKATLEDQLVRLRGQAFKVNLNGNYRLDDQTLQATAQTNLKDLQENLRGQLNVQARGTLDRLNLSVVNSELDTDITGPLSLNGQGSYQDGVLNLSTRHLDLGYQSSGATWALRDVPIQGVGTIDGVGNLRGETLLGTVGIQDLPADAEPVRGELTLNTRTLDFSLLSSKIQASGKPEDFKVTVKDYTFTGGVRQTVRGTLQIKDFSPSGTLRLQSEYQDVTATLSGLKATLKGTLLGPLKGLPVAGTADLERARLDLGGILADVQYQPLKATLTQQNRQLQVNFADGKWNASGSLPLDTVQKAFNLPVNGTLAVNLVNSRGTAEFTGSYQESAIQAQLNIRPDLVTGQLQVEGEQFRATAQGQVYPNADLRGTLTALDTQSAIRVHGPFGALKFQASGSTPAFVREGLVVASKPFRLQGNLTPAVTGSGTVGGLQVKLQDLEQLTLSVTGQETVDYQGAPYTLQLSGTWNPDWAGKVTARLQGPRLQASLRGPWKNLTVDAAFRQQDLNLRARAQLDASSLKYSGSVAATYRDLRASGTLQGTQDRFRVGATVFSPEKGTAQIQVRGLNDIRIQASNFVYQDISASGNLRYSSGKINGVLGARYQDNRLSVNALGETFTASLSSPYGAGTAQGKLDFSQYQVQLKSNYLTGNLQGNLEGLTGTLTTVRQSYQVLNDLAEIPAQTFTLKGNYQQGRFTLSQDNEEVLYLAGQLSGGLTLSYALRDAGTGQVRVSPTLQRVNAEFTGLISGQARLYPDVQGSVNAPFSLVTRLLPEPYRNSLTPGRIQADISGPYERLTIKAQTSGTLWEDQALSLQGSGFWTPRTYQASLRVVHPLADLQGQITPEAQTFEGTVDAALVPELPEGLTGKATLKGSLKDFDVQTLTATGTVVAAYQDVSTDGTFQVTPGLQVQTDLKGTALQKTYALQGRVYPQVQASLRFDQAQGTATGTYDSLSLALKGQLFDQEVDLRVQTREQTLTTLQGTVDGGELSANLDLASGQGTASIRALDLKGIADVDGKINVQATLNSFKDATLQASGTVQNIQLNGNFRWFDGLLSASALEATLPQGTVTASGPLYPDLNLRGSGTLQDPVQVPLTFEASGELQKPLLKVQATLPEAYEGLQLGASRAAIEVRDLKNIQVQLTGAVEGTLLGTYQDQLTLQKADLRFNLPIQREEATGKLTGTLAWDGAFRGNLQFAGQVAGEQTTLQATGNGDLDLIGSWQNARFQGSIQRDIFKGLNAKLSVPEWNLSPLLGLNDPLVVGATATVSGPWSDLSIQGSGQLRESKTGQSVQFSVKRAQEIWEAVLSGAIQGTAHYSAEGWNARLTTENLNAGAFVPQLKQGTLTGNFVVSGHGTSLTSAQGSGLRIAAVDQQDNPIALQGSATYTSGSIQLALQGSYANAPVRVSGAYPEGIEVDVQNFKIAEGTLNLSGTVSGDFSNPDLKATGSFSHLQGTAQLDVSGQLQDLLVRARATLTGDATGTVAGEVQVKNLDLNALVLDLNADVQGAGVLARGTLKGTYPAFTGQMQLLREGAYVTLTGNGDGSYRLSDSNVVTGTVSIQGLPPKFSGDVTVNAVPLLKDASGSTQLQVNFSGDLDAIRATYSGTLSSIRHQDIGLTQATVQGSFTGPYAAPEIQLTTQLEGARYQEASVQTANLTVHSRGAYLKPTLEASGTLKGVKYGQDSLDAVTFSGTHQGDFQSPTIHLKADLKGLQYQDTGLEAGQIVADHRGSWQNPTLHLTGDLTGLRYQDVQLQTAQIDGDYSGIWPEPDLHLVAEGSGFTYQDAVARSSTLRINADYRASTRQLVGSLSGQINGVQFKGDQLESAVLSGNLKGTLAEPDIHVETTVGGLKYQGDALEKAVIVADSRGALEKPSIQLKAELGGVQYQGDALQSASIQAAYQGEWAKPTLKLTGTLGGIKYQDYHLQSINLTADHQGEWAKPTLQVVADGTGFVYQDARVQTFKLNGNTRGDLSAPDLNLNTTLTGVTYQEGSAQQVQLTAHLQGPLTTAQVGATGSFAGLNYQDVQTADGAFTVKGTVDQPQVALSQGGQTTLVYQQEQANFSGFTVNGFDHQITLSGSAGLKTGNLKVNATGPFTGQVEGQYQQTQPLDFTDLSVENLLQSYNFDLRHQVKYQGYEATGRASVTDRQWSGTGTVSGLPSWLSGGKLDYRLAGQNLPTLYSTVKGYGLQADLKLDTTQATLQFVDTPDLQARGSLTYTFAESTFSGSTAFQKDTISITLAGTGKTLEATLKQAETTVNATATLDPLSVEATFNDGVHTGTARYTEEGWVLNIPTFEVGSLDGDEFQGTFSLTGSGKGTTGTLDLQTTGLRLPFTIPVLEEKIQGDLTARVVLGESPTATASYRGPLGTASLSLSKGAEWTGALTADLHTTSNPGSLKANLQLQQGQVQGQILVNQFGYTYRDLKGFITGQVDVKDSQFAGTLQTRVDDGVLNLEAEGGLADVIPALEALGIQPSDEGYLVTASASAFPLEKLKLLPYARGRVYGTATFTSDSSTVNVRIPDLSLPGSTPAALEIAGLTPGGQSNGNEPPRTILSTRLDGTFSNGDARFRGSIGDTSFVGSSTDGVLVGTIDFRNTPLHALIGAFTDSLPGQGLLTGTGRIDGKLSELDQLKLSVVAESIKVTSAGQTLSGSGQFSLEQGALTIPGIQLAGAGSLLIQGIYAPGNVNLTADFRDTTFTPLLALVPSLKDYKPSLKGNLSLKATGQYEQPTIELQGNNLQGELAGIGIQLNQLVALLQQNQLTLQSDVGTTGTVTSALKLQGKASLQDNRLQDAQLDANGNLNIKNFGTLEGTSIRLNQQGDTWKLLLTGTRGGKFQATGNLYPDLNVRIQLDDVQPDLENYYIENSSVNGVLNLVQSGGFYRLSGDIDLERLQFTLSKPVTEKTEKDDTFVFESPLPTEYTTFPQQRQDQDRSALANWIFDDITIDAKNNIRIDENLARAEFGGQLVLSGNAYTPRLQGDVLPKRGSVFLRENEFVLNPSTTSIRFSAADGVYPNIRLEGIGNVRDEGRNVRVIMTITGTFVPDPEDPRLRTFAPVTDIREEREVLGQCADPVRNPNSNLPKCLDEASLYSLLVFGTKDIRNLPTELTQSAIRTTLQVFLLGEVERSIEEALGIDVFRIRNYTIGEDQKFNAEFTVGTYLSREWYIQYQVDLLGNGNVEVQYNALDGRLSLTFSSPLNRLDFNTVQPEFSLAYNIDPQNSIELGISTEQNTQGDRGFSVKFGYKLRF</sequence>
<reference evidence="6 7" key="1">
    <citation type="submission" date="2019-07" db="EMBL/GenBank/DDBJ databases">
        <title>Whole genome shotgun sequence of Deinococcus cellulosilyticus NBRC 106333.</title>
        <authorList>
            <person name="Hosoyama A."/>
            <person name="Uohara A."/>
            <person name="Ohji S."/>
            <person name="Ichikawa N."/>
        </authorList>
    </citation>
    <scope>NUCLEOTIDE SEQUENCE [LARGE SCALE GENOMIC DNA]</scope>
    <source>
        <strain evidence="6 7">NBRC 106333</strain>
    </source>
</reference>
<proteinExistence type="predicted"/>
<gene>
    <name evidence="6" type="ORF">DC3_05170</name>
</gene>
<evidence type="ECO:0000259" key="5">
    <source>
        <dbReference type="Pfam" id="PF04357"/>
    </source>
</evidence>
<comment type="caution">
    <text evidence="6">The sequence shown here is derived from an EMBL/GenBank/DDBJ whole genome shotgun (WGS) entry which is preliminary data.</text>
</comment>
<evidence type="ECO:0000256" key="3">
    <source>
        <dbReference type="ARBA" id="ARBA00022989"/>
    </source>
</evidence>
<evidence type="ECO:0000313" key="7">
    <source>
        <dbReference type="Proteomes" id="UP000321306"/>
    </source>
</evidence>
<dbReference type="RefSeq" id="WP_146882028.1">
    <property type="nucleotide sequence ID" value="NZ_BJXB01000002.1"/>
</dbReference>
<dbReference type="InterPro" id="IPR007452">
    <property type="entry name" value="TamB_C"/>
</dbReference>
<keyword evidence="4" id="KW-0472">Membrane</keyword>